<keyword evidence="2" id="KW-0521">NADP</keyword>
<keyword evidence="5" id="KW-1185">Reference proteome</keyword>
<gene>
    <name evidence="4" type="ORF">P167DRAFT_604709</name>
</gene>
<dbReference type="Proteomes" id="UP000277580">
    <property type="component" value="Unassembled WGS sequence"/>
</dbReference>
<sequence>MSHSKTCLVTGASKGIGHGVVQSLLDHAPPLSTIYLTSRTPPKIIHMNSTSSTLIYHPLDITTPFSIDALYKTIKEAGRTDVLVNNLGNATGSVEEIVECNYYGRCEGWSIKGERLAHPYSVTKAAITAATIIMARDNPELLVNCCFPGQVETETGVKFGSRAIPLKTIEEGARIPVRLAAEDIGGISGKFWKNSSLREKVMNRLLIGVMRIVGRWRT</sequence>
<dbReference type="InterPro" id="IPR002347">
    <property type="entry name" value="SDR_fam"/>
</dbReference>
<comment type="similarity">
    <text evidence="1">Belongs to the short-chain dehydrogenases/reductases (SDR) family.</text>
</comment>
<dbReference type="InParanoid" id="A0A3N4KTD6"/>
<protein>
    <submittedName>
        <fullName evidence="4">NAD(P)-binding protein</fullName>
    </submittedName>
</protein>
<proteinExistence type="inferred from homology"/>
<accession>A0A3N4KTD6</accession>
<evidence type="ECO:0000256" key="2">
    <source>
        <dbReference type="ARBA" id="ARBA00022857"/>
    </source>
</evidence>
<dbReference type="PRINTS" id="PR00081">
    <property type="entry name" value="GDHRDH"/>
</dbReference>
<dbReference type="PANTHER" id="PTHR43490">
    <property type="entry name" value="(+)-NEOMENTHOL DEHYDROGENASE"/>
    <property type="match status" value="1"/>
</dbReference>
<dbReference type="STRING" id="1392247.A0A3N4KTD6"/>
<dbReference type="AlphaFoldDB" id="A0A3N4KTD6"/>
<evidence type="ECO:0000313" key="4">
    <source>
        <dbReference type="EMBL" id="RPB13776.1"/>
    </source>
</evidence>
<dbReference type="GO" id="GO:0016491">
    <property type="term" value="F:oxidoreductase activity"/>
    <property type="evidence" value="ECO:0007669"/>
    <property type="project" value="UniProtKB-KW"/>
</dbReference>
<evidence type="ECO:0000313" key="5">
    <source>
        <dbReference type="Proteomes" id="UP000277580"/>
    </source>
</evidence>
<organism evidence="4 5">
    <name type="scientific">Morchella conica CCBAS932</name>
    <dbReference type="NCBI Taxonomy" id="1392247"/>
    <lineage>
        <taxon>Eukaryota</taxon>
        <taxon>Fungi</taxon>
        <taxon>Dikarya</taxon>
        <taxon>Ascomycota</taxon>
        <taxon>Pezizomycotina</taxon>
        <taxon>Pezizomycetes</taxon>
        <taxon>Pezizales</taxon>
        <taxon>Morchellaceae</taxon>
        <taxon>Morchella</taxon>
    </lineage>
</organism>
<keyword evidence="3" id="KW-0560">Oxidoreductase</keyword>
<evidence type="ECO:0000256" key="3">
    <source>
        <dbReference type="ARBA" id="ARBA00023002"/>
    </source>
</evidence>
<dbReference type="EMBL" id="ML119121">
    <property type="protein sequence ID" value="RPB13776.1"/>
    <property type="molecule type" value="Genomic_DNA"/>
</dbReference>
<reference evidence="4 5" key="1">
    <citation type="journal article" date="2018" name="Nat. Ecol. Evol.">
        <title>Pezizomycetes genomes reveal the molecular basis of ectomycorrhizal truffle lifestyle.</title>
        <authorList>
            <person name="Murat C."/>
            <person name="Payen T."/>
            <person name="Noel B."/>
            <person name="Kuo A."/>
            <person name="Morin E."/>
            <person name="Chen J."/>
            <person name="Kohler A."/>
            <person name="Krizsan K."/>
            <person name="Balestrini R."/>
            <person name="Da Silva C."/>
            <person name="Montanini B."/>
            <person name="Hainaut M."/>
            <person name="Levati E."/>
            <person name="Barry K.W."/>
            <person name="Belfiori B."/>
            <person name="Cichocki N."/>
            <person name="Clum A."/>
            <person name="Dockter R.B."/>
            <person name="Fauchery L."/>
            <person name="Guy J."/>
            <person name="Iotti M."/>
            <person name="Le Tacon F."/>
            <person name="Lindquist E.A."/>
            <person name="Lipzen A."/>
            <person name="Malagnac F."/>
            <person name="Mello A."/>
            <person name="Molinier V."/>
            <person name="Miyauchi S."/>
            <person name="Poulain J."/>
            <person name="Riccioni C."/>
            <person name="Rubini A."/>
            <person name="Sitrit Y."/>
            <person name="Splivallo R."/>
            <person name="Traeger S."/>
            <person name="Wang M."/>
            <person name="Zifcakova L."/>
            <person name="Wipf D."/>
            <person name="Zambonelli A."/>
            <person name="Paolocci F."/>
            <person name="Nowrousian M."/>
            <person name="Ottonello S."/>
            <person name="Baldrian P."/>
            <person name="Spatafora J.W."/>
            <person name="Henrissat B."/>
            <person name="Nagy L.G."/>
            <person name="Aury J.M."/>
            <person name="Wincker P."/>
            <person name="Grigoriev I.V."/>
            <person name="Bonfante P."/>
            <person name="Martin F.M."/>
        </authorList>
    </citation>
    <scope>NUCLEOTIDE SEQUENCE [LARGE SCALE GENOMIC DNA]</scope>
    <source>
        <strain evidence="4 5">CCBAS932</strain>
    </source>
</reference>
<dbReference type="GO" id="GO:0016020">
    <property type="term" value="C:membrane"/>
    <property type="evidence" value="ECO:0007669"/>
    <property type="project" value="TreeGrafter"/>
</dbReference>
<dbReference type="SUPFAM" id="SSF51735">
    <property type="entry name" value="NAD(P)-binding Rossmann-fold domains"/>
    <property type="match status" value="1"/>
</dbReference>
<dbReference type="OrthoDB" id="191139at2759"/>
<dbReference type="PANTHER" id="PTHR43490:SF99">
    <property type="entry name" value="SHORT-CHAIN DEHYDROGENASE_REDUCTASE"/>
    <property type="match status" value="1"/>
</dbReference>
<dbReference type="Gene3D" id="3.40.50.720">
    <property type="entry name" value="NAD(P)-binding Rossmann-like Domain"/>
    <property type="match status" value="2"/>
</dbReference>
<name>A0A3N4KTD6_9PEZI</name>
<dbReference type="InterPro" id="IPR036291">
    <property type="entry name" value="NAD(P)-bd_dom_sf"/>
</dbReference>
<dbReference type="Pfam" id="PF00106">
    <property type="entry name" value="adh_short"/>
    <property type="match status" value="1"/>
</dbReference>
<evidence type="ECO:0000256" key="1">
    <source>
        <dbReference type="ARBA" id="ARBA00006484"/>
    </source>
</evidence>